<dbReference type="EMBL" id="LR743605">
    <property type="protein sequence ID" value="CAA2634542.1"/>
    <property type="molecule type" value="Genomic_DNA"/>
</dbReference>
<evidence type="ECO:0000313" key="1">
    <source>
        <dbReference type="EMBL" id="CAA2634542.1"/>
    </source>
</evidence>
<keyword evidence="2" id="KW-1185">Reference proteome</keyword>
<proteinExistence type="predicted"/>
<dbReference type="EMBL" id="CACRZD030000018">
    <property type="protein sequence ID" value="CAA6673533.1"/>
    <property type="molecule type" value="Genomic_DNA"/>
</dbReference>
<accession>A0A7I8JV88</accession>
<dbReference type="Proteomes" id="UP001189122">
    <property type="component" value="Unassembled WGS sequence"/>
</dbReference>
<gene>
    <name evidence="1" type="ORF">SI7747_18019950</name>
</gene>
<protein>
    <submittedName>
        <fullName evidence="1">Uncharacterized protein</fullName>
    </submittedName>
</protein>
<dbReference type="AlphaFoldDB" id="A0A7I8JV88"/>
<reference evidence="1 2" key="1">
    <citation type="submission" date="2019-12" db="EMBL/GenBank/DDBJ databases">
        <authorList>
            <person name="Scholz U."/>
            <person name="Mascher M."/>
            <person name="Fiebig A."/>
        </authorList>
    </citation>
    <scope>NUCLEOTIDE SEQUENCE</scope>
</reference>
<sequence length="36" mass="4341">MMYMLWLMECPKTLETSHKVIVLTLIFNKILIINFI</sequence>
<name>A0A7I8JV88_SPIIN</name>
<organism evidence="1">
    <name type="scientific">Spirodela intermedia</name>
    <name type="common">Intermediate duckweed</name>
    <dbReference type="NCBI Taxonomy" id="51605"/>
    <lineage>
        <taxon>Eukaryota</taxon>
        <taxon>Viridiplantae</taxon>
        <taxon>Streptophyta</taxon>
        <taxon>Embryophyta</taxon>
        <taxon>Tracheophyta</taxon>
        <taxon>Spermatophyta</taxon>
        <taxon>Magnoliopsida</taxon>
        <taxon>Liliopsida</taxon>
        <taxon>Araceae</taxon>
        <taxon>Lemnoideae</taxon>
        <taxon>Spirodela</taxon>
    </lineage>
</organism>
<evidence type="ECO:0000313" key="2">
    <source>
        <dbReference type="Proteomes" id="UP001189122"/>
    </source>
</evidence>